<evidence type="ECO:0000313" key="2">
    <source>
        <dbReference type="Proteomes" id="UP000095347"/>
    </source>
</evidence>
<dbReference type="EMBL" id="MCGG01000026">
    <property type="protein sequence ID" value="OEJ67012.1"/>
    <property type="molecule type" value="Genomic_DNA"/>
</dbReference>
<accession>A0A1E5Q8D6</accession>
<evidence type="ECO:0000313" key="1">
    <source>
        <dbReference type="EMBL" id="OEJ67012.1"/>
    </source>
</evidence>
<dbReference type="RefSeq" id="WP_069958053.1">
    <property type="nucleotide sequence ID" value="NZ_MCGG01000026.1"/>
</dbReference>
<dbReference type="PANTHER" id="PTHR34309:SF1">
    <property type="entry name" value="PROTEIN GLCG"/>
    <property type="match status" value="1"/>
</dbReference>
<reference evidence="2" key="1">
    <citation type="submission" date="2016-07" db="EMBL/GenBank/DDBJ databases">
        <authorList>
            <person name="Florea S."/>
            <person name="Webb J.S."/>
            <person name="Jaromczyk J."/>
            <person name="Schardl C.L."/>
        </authorList>
    </citation>
    <scope>NUCLEOTIDE SEQUENCE [LARGE SCALE GENOMIC DNA]</scope>
    <source>
        <strain evidence="2">MV-1</strain>
    </source>
</reference>
<dbReference type="AlphaFoldDB" id="A0A1E5Q8D6"/>
<dbReference type="InterPro" id="IPR038084">
    <property type="entry name" value="PduO/GlcC-like_sf"/>
</dbReference>
<proteinExistence type="predicted"/>
<dbReference type="SUPFAM" id="SSF143744">
    <property type="entry name" value="GlcG-like"/>
    <property type="match status" value="1"/>
</dbReference>
<dbReference type="Proteomes" id="UP000095347">
    <property type="component" value="Unassembled WGS sequence"/>
</dbReference>
<dbReference type="InterPro" id="IPR052517">
    <property type="entry name" value="GlcG_carb_metab_protein"/>
</dbReference>
<comment type="caution">
    <text evidence="1">The sequence shown here is derived from an EMBL/GenBank/DDBJ whole genome shotgun (WGS) entry which is preliminary data.</text>
</comment>
<dbReference type="InterPro" id="IPR005624">
    <property type="entry name" value="PduO/GlcC-like"/>
</dbReference>
<dbReference type="OrthoDB" id="9815788at2"/>
<name>A0A1E5Q8D6_9PROT</name>
<dbReference type="STRING" id="28181.BEN30_10630"/>
<keyword evidence="2" id="KW-1185">Reference proteome</keyword>
<sequence>MLTIERLSYQDAQILIQGAEAKAREINVPMCIAVVDESGFLIAFQRMDGGKPLSTTLAQDKAHTAAISRKSTQAYNQNCVPGNLTFGIHTSAGGRFSIVGGGIPVMANGALVGAIGLSGGAPEQDIACGEAGIQAFTDSQA</sequence>
<protein>
    <submittedName>
        <fullName evidence="1">DNA polymerase III subunit delta</fullName>
    </submittedName>
</protein>
<gene>
    <name evidence="1" type="ORF">BEN30_10630</name>
</gene>
<dbReference type="Gene3D" id="3.30.450.150">
    <property type="entry name" value="Haem-degrading domain"/>
    <property type="match status" value="1"/>
</dbReference>
<dbReference type="PANTHER" id="PTHR34309">
    <property type="entry name" value="SLR1406 PROTEIN"/>
    <property type="match status" value="1"/>
</dbReference>
<dbReference type="Pfam" id="PF03928">
    <property type="entry name" value="HbpS-like"/>
    <property type="match status" value="1"/>
</dbReference>
<organism evidence="1 2">
    <name type="scientific">Magnetovibrio blakemorei</name>
    <dbReference type="NCBI Taxonomy" id="28181"/>
    <lineage>
        <taxon>Bacteria</taxon>
        <taxon>Pseudomonadati</taxon>
        <taxon>Pseudomonadota</taxon>
        <taxon>Alphaproteobacteria</taxon>
        <taxon>Rhodospirillales</taxon>
        <taxon>Magnetovibrionaceae</taxon>
        <taxon>Magnetovibrio</taxon>
    </lineage>
</organism>